<sequence>MSWTWTSLALVALVFFLQALLWKKDTKTKRLPPGPRGFDAYSRGLITSSCRTVPENARSYFCKQAFSRSFKVYFLWAKELLLCSVWILLAHCPQDVHLELLSTVRISAFQGMRKEELDLLIEYITEDSEGGVAVHVSAKVSSLSADMTCRMVFGKKYMEEEFDERGFKAVIQEGMTLAAIPNLGDYIPQIASLDLQGLTKRMKAVSKVFDAFLEKIIDEHVQSKDENRTKDFVDVMLSFLGSEETE</sequence>
<proteinExistence type="predicted"/>
<organism evidence="1 2">
    <name type="scientific">Pistacia integerrima</name>
    <dbReference type="NCBI Taxonomy" id="434235"/>
    <lineage>
        <taxon>Eukaryota</taxon>
        <taxon>Viridiplantae</taxon>
        <taxon>Streptophyta</taxon>
        <taxon>Embryophyta</taxon>
        <taxon>Tracheophyta</taxon>
        <taxon>Spermatophyta</taxon>
        <taxon>Magnoliopsida</taxon>
        <taxon>eudicotyledons</taxon>
        <taxon>Gunneridae</taxon>
        <taxon>Pentapetalae</taxon>
        <taxon>rosids</taxon>
        <taxon>malvids</taxon>
        <taxon>Sapindales</taxon>
        <taxon>Anacardiaceae</taxon>
        <taxon>Pistacia</taxon>
    </lineage>
</organism>
<comment type="caution">
    <text evidence="1">The sequence shown here is derived from an EMBL/GenBank/DDBJ whole genome shotgun (WGS) entry which is preliminary data.</text>
</comment>
<dbReference type="EMBL" id="CM047740">
    <property type="protein sequence ID" value="KAJ0040034.1"/>
    <property type="molecule type" value="Genomic_DNA"/>
</dbReference>
<accession>A0ACC0YRH6</accession>
<name>A0ACC0YRH6_9ROSI</name>
<gene>
    <name evidence="1" type="ORF">Pint_26772</name>
</gene>
<evidence type="ECO:0000313" key="1">
    <source>
        <dbReference type="EMBL" id="KAJ0040034.1"/>
    </source>
</evidence>
<dbReference type="Proteomes" id="UP001163603">
    <property type="component" value="Chromosome 5"/>
</dbReference>
<keyword evidence="2" id="KW-1185">Reference proteome</keyword>
<evidence type="ECO:0000313" key="2">
    <source>
        <dbReference type="Proteomes" id="UP001163603"/>
    </source>
</evidence>
<reference evidence="2" key="1">
    <citation type="journal article" date="2023" name="G3 (Bethesda)">
        <title>Genome assembly and association tests identify interacting loci associated with vigor, precocity, and sex in interspecific pistachio rootstocks.</title>
        <authorList>
            <person name="Palmer W."/>
            <person name="Jacygrad E."/>
            <person name="Sagayaradj S."/>
            <person name="Cavanaugh K."/>
            <person name="Han R."/>
            <person name="Bertier L."/>
            <person name="Beede B."/>
            <person name="Kafkas S."/>
            <person name="Golino D."/>
            <person name="Preece J."/>
            <person name="Michelmore R."/>
        </authorList>
    </citation>
    <scope>NUCLEOTIDE SEQUENCE [LARGE SCALE GENOMIC DNA]</scope>
</reference>
<protein>
    <submittedName>
        <fullName evidence="1">Uncharacterized protein</fullName>
    </submittedName>
</protein>